<evidence type="ECO:0000313" key="3">
    <source>
        <dbReference type="Proteomes" id="UP000182284"/>
    </source>
</evidence>
<feature type="transmembrane region" description="Helical" evidence="1">
    <location>
        <begin position="20"/>
        <end position="37"/>
    </location>
</feature>
<proteinExistence type="predicted"/>
<keyword evidence="1" id="KW-1133">Transmembrane helix</keyword>
<evidence type="ECO:0000256" key="1">
    <source>
        <dbReference type="SAM" id="Phobius"/>
    </source>
</evidence>
<organism evidence="2 3">
    <name type="scientific">Celeribacter baekdonensis</name>
    <dbReference type="NCBI Taxonomy" id="875171"/>
    <lineage>
        <taxon>Bacteria</taxon>
        <taxon>Pseudomonadati</taxon>
        <taxon>Pseudomonadota</taxon>
        <taxon>Alphaproteobacteria</taxon>
        <taxon>Rhodobacterales</taxon>
        <taxon>Roseobacteraceae</taxon>
        <taxon>Celeribacter</taxon>
    </lineage>
</organism>
<feature type="transmembrane region" description="Helical" evidence="1">
    <location>
        <begin position="42"/>
        <end position="65"/>
    </location>
</feature>
<dbReference type="Proteomes" id="UP000182284">
    <property type="component" value="Unassembled WGS sequence"/>
</dbReference>
<keyword evidence="1" id="KW-0812">Transmembrane</keyword>
<evidence type="ECO:0000313" key="2">
    <source>
        <dbReference type="EMBL" id="SDG53105.1"/>
    </source>
</evidence>
<dbReference type="EMBL" id="FNBL01000032">
    <property type="protein sequence ID" value="SDG53105.1"/>
    <property type="molecule type" value="Genomic_DNA"/>
</dbReference>
<reference evidence="2 3" key="1">
    <citation type="submission" date="2016-10" db="EMBL/GenBank/DDBJ databases">
        <authorList>
            <person name="de Groot N.N."/>
        </authorList>
    </citation>
    <scope>NUCLEOTIDE SEQUENCE [LARGE SCALE GENOMIC DNA]</scope>
    <source>
        <strain evidence="2 3">DSM 27375</strain>
    </source>
</reference>
<keyword evidence="1" id="KW-0472">Membrane</keyword>
<dbReference type="AlphaFoldDB" id="A0A1G7UZR0"/>
<name>A0A1G7UZR0_9RHOB</name>
<gene>
    <name evidence="2" type="ORF">SAMN04488117_1326</name>
</gene>
<protein>
    <submittedName>
        <fullName evidence="2">Uncharacterized protein</fullName>
    </submittedName>
</protein>
<dbReference type="RefSeq" id="WP_074647540.1">
    <property type="nucleotide sequence ID" value="NZ_FNBL01000032.1"/>
</dbReference>
<accession>A0A1G7UZR0</accession>
<sequence>MTFSHSIFDLPARLSEPKVAFPFYALILVMGGILRLWSPVGIVVMCVAGSVLVALTIVCAVLRFAGDEQEDEG</sequence>